<proteinExistence type="predicted"/>
<gene>
    <name evidence="4" type="ORF">EZL74_07925</name>
</gene>
<dbReference type="Pfam" id="PF10988">
    <property type="entry name" value="DUF2807"/>
    <property type="match status" value="1"/>
</dbReference>
<name>A0A4Q9Z2P8_9FLAO</name>
<accession>A0A4Q9Z2P8</accession>
<feature type="domain" description="Putative auto-transporter adhesin head GIN" evidence="3">
    <location>
        <begin position="50"/>
        <end position="230"/>
    </location>
</feature>
<evidence type="ECO:0000313" key="5">
    <source>
        <dbReference type="Proteomes" id="UP000293300"/>
    </source>
</evidence>
<keyword evidence="5" id="KW-1185">Reference proteome</keyword>
<dbReference type="RefSeq" id="WP_131476073.1">
    <property type="nucleotide sequence ID" value="NZ_SJPE01000008.1"/>
</dbReference>
<feature type="signal peptide" evidence="2">
    <location>
        <begin position="1"/>
        <end position="26"/>
    </location>
</feature>
<dbReference type="PROSITE" id="PS51257">
    <property type="entry name" value="PROKAR_LIPOPROTEIN"/>
    <property type="match status" value="1"/>
</dbReference>
<feature type="compositionally biased region" description="Low complexity" evidence="1">
    <location>
        <begin position="219"/>
        <end position="232"/>
    </location>
</feature>
<feature type="compositionally biased region" description="Basic and acidic residues" evidence="1">
    <location>
        <begin position="233"/>
        <end position="246"/>
    </location>
</feature>
<evidence type="ECO:0000256" key="2">
    <source>
        <dbReference type="SAM" id="SignalP"/>
    </source>
</evidence>
<evidence type="ECO:0000256" key="1">
    <source>
        <dbReference type="SAM" id="MobiDB-lite"/>
    </source>
</evidence>
<feature type="chain" id="PRO_5020427190" evidence="2">
    <location>
        <begin position="27"/>
        <end position="246"/>
    </location>
</feature>
<dbReference type="InterPro" id="IPR021255">
    <property type="entry name" value="DUF2807"/>
</dbReference>
<protein>
    <submittedName>
        <fullName evidence="4">DUF2807 domain-containing protein</fullName>
    </submittedName>
</protein>
<organism evidence="4 5">
    <name type="scientific">Flavobacterium silvisoli</name>
    <dbReference type="NCBI Taxonomy" id="2529433"/>
    <lineage>
        <taxon>Bacteria</taxon>
        <taxon>Pseudomonadati</taxon>
        <taxon>Bacteroidota</taxon>
        <taxon>Flavobacteriia</taxon>
        <taxon>Flavobacteriales</taxon>
        <taxon>Flavobacteriaceae</taxon>
        <taxon>Flavobacterium</taxon>
    </lineage>
</organism>
<comment type="caution">
    <text evidence="4">The sequence shown here is derived from an EMBL/GenBank/DDBJ whole genome shotgun (WGS) entry which is preliminary data.</text>
</comment>
<dbReference type="Gene3D" id="2.160.20.120">
    <property type="match status" value="1"/>
</dbReference>
<evidence type="ECO:0000313" key="4">
    <source>
        <dbReference type="EMBL" id="TBX68714.1"/>
    </source>
</evidence>
<dbReference type="Proteomes" id="UP000293300">
    <property type="component" value="Unassembled WGS sequence"/>
</dbReference>
<sequence length="246" mass="25901">MIKTITPGIRLIAAASVALLFVSCHTKIDFSNGIDGNGNVVTQTRNVGNNFSKIEVSRGLTVTLEQSDSHSVEVEADENLQEHITVSVENETLIITSDKGIDEATAKTIHVKMPELTGIEATSGSSVSTRNVFTGTNIFVKSSSGSEVDVNFEIDNIRCESTSGSSLEFKGKALTFKAVSSSESTIDARDLMVNDVTAEATSGSDINVRPILSLNAKASSGSSIDYSGSPKSVSKEENSGGSISKE</sequence>
<dbReference type="EMBL" id="SJPE01000008">
    <property type="protein sequence ID" value="TBX68714.1"/>
    <property type="molecule type" value="Genomic_DNA"/>
</dbReference>
<evidence type="ECO:0000259" key="3">
    <source>
        <dbReference type="Pfam" id="PF10988"/>
    </source>
</evidence>
<keyword evidence="2" id="KW-0732">Signal</keyword>
<reference evidence="4 5" key="1">
    <citation type="submission" date="2019-02" db="EMBL/GenBank/DDBJ databases">
        <title>Flavobacterium sp. RD-2-33 isolated from forest soil.</title>
        <authorList>
            <person name="Chaudhary D.K."/>
        </authorList>
    </citation>
    <scope>NUCLEOTIDE SEQUENCE [LARGE SCALE GENOMIC DNA]</scope>
    <source>
        <strain evidence="4 5">RD-2-33</strain>
    </source>
</reference>
<dbReference type="OrthoDB" id="1422484at2"/>
<dbReference type="AlphaFoldDB" id="A0A4Q9Z2P8"/>
<feature type="region of interest" description="Disordered" evidence="1">
    <location>
        <begin position="218"/>
        <end position="246"/>
    </location>
</feature>